<organism evidence="1 2">
    <name type="scientific">Papaver atlanticum</name>
    <dbReference type="NCBI Taxonomy" id="357466"/>
    <lineage>
        <taxon>Eukaryota</taxon>
        <taxon>Viridiplantae</taxon>
        <taxon>Streptophyta</taxon>
        <taxon>Embryophyta</taxon>
        <taxon>Tracheophyta</taxon>
        <taxon>Spermatophyta</taxon>
        <taxon>Magnoliopsida</taxon>
        <taxon>Ranunculales</taxon>
        <taxon>Papaveraceae</taxon>
        <taxon>Papaveroideae</taxon>
        <taxon>Papaver</taxon>
    </lineage>
</organism>
<dbReference type="AlphaFoldDB" id="A0AAD4RWX1"/>
<dbReference type="Proteomes" id="UP001202328">
    <property type="component" value="Unassembled WGS sequence"/>
</dbReference>
<accession>A0AAD4RWX1</accession>
<gene>
    <name evidence="1" type="ORF">MKW98_005376</name>
</gene>
<proteinExistence type="predicted"/>
<evidence type="ECO:0000313" key="2">
    <source>
        <dbReference type="Proteomes" id="UP001202328"/>
    </source>
</evidence>
<protein>
    <submittedName>
        <fullName evidence="1">Uncharacterized protein</fullName>
    </submittedName>
</protein>
<comment type="caution">
    <text evidence="1">The sequence shown here is derived from an EMBL/GenBank/DDBJ whole genome shotgun (WGS) entry which is preliminary data.</text>
</comment>
<evidence type="ECO:0000313" key="1">
    <source>
        <dbReference type="EMBL" id="KAI3837043.1"/>
    </source>
</evidence>
<keyword evidence="2" id="KW-1185">Reference proteome</keyword>
<reference evidence="1" key="1">
    <citation type="submission" date="2022-04" db="EMBL/GenBank/DDBJ databases">
        <title>A functionally conserved STORR gene fusion in Papaver species that diverged 16.8 million years ago.</title>
        <authorList>
            <person name="Catania T."/>
        </authorList>
    </citation>
    <scope>NUCLEOTIDE SEQUENCE</scope>
    <source>
        <strain evidence="1">S-188037</strain>
    </source>
</reference>
<dbReference type="EMBL" id="JAJJMB010017633">
    <property type="protein sequence ID" value="KAI3837043.1"/>
    <property type="molecule type" value="Genomic_DNA"/>
</dbReference>
<feature type="non-terminal residue" evidence="1">
    <location>
        <position position="1"/>
    </location>
</feature>
<name>A0AAD4RWX1_9MAGN</name>
<sequence length="138" mass="16143">MVSLVYNKKKEENFGGKSYLISKKKRKNMYKHNQHSLENQLLVIKKETRNFVSLIGRVYQKKGSGWPPEDLSFYLVLLNLTQLVSVVDSPISIGYMQIYTKVIPGEEAYKLFKYVKGYDYTKYTDEDEEYVLIVPIPT</sequence>